<keyword evidence="1" id="KW-0472">Membrane</keyword>
<organism evidence="2 3">
    <name type="scientific">Crocosphaera watsonii WH 0005</name>
    <dbReference type="NCBI Taxonomy" id="423472"/>
    <lineage>
        <taxon>Bacteria</taxon>
        <taxon>Bacillati</taxon>
        <taxon>Cyanobacteriota</taxon>
        <taxon>Cyanophyceae</taxon>
        <taxon>Oscillatoriophycideae</taxon>
        <taxon>Chroococcales</taxon>
        <taxon>Aphanothecaceae</taxon>
        <taxon>Crocosphaera</taxon>
    </lineage>
</organism>
<gene>
    <name evidence="2" type="ORF">CWATWH0005_4011</name>
</gene>
<protein>
    <submittedName>
        <fullName evidence="2">Uncharacterized protein</fullName>
    </submittedName>
</protein>
<dbReference type="AlphaFoldDB" id="T2J3X8"/>
<accession>T2J3X8</accession>
<reference evidence="2 3" key="2">
    <citation type="submission" date="2013-09" db="EMBL/GenBank/DDBJ databases">
        <title>Whole genome comparison of six Crocosphaera watsonii strains with differing phenotypes.</title>
        <authorList>
            <person name="Bench S.R."/>
            <person name="Heller P."/>
            <person name="Frank I."/>
            <person name="Arciniega M."/>
            <person name="Shilova I.N."/>
            <person name="Zehr J.P."/>
        </authorList>
    </citation>
    <scope>NUCLEOTIDE SEQUENCE [LARGE SCALE GENOMIC DNA]</scope>
    <source>
        <strain evidence="2 3">WH 0005</strain>
    </source>
</reference>
<dbReference type="EMBL" id="CAQL01001183">
    <property type="protein sequence ID" value="CCQ59190.1"/>
    <property type="molecule type" value="Genomic_DNA"/>
</dbReference>
<comment type="caution">
    <text evidence="2">The sequence shown here is derived from an EMBL/GenBank/DDBJ whole genome shotgun (WGS) entry which is preliminary data.</text>
</comment>
<evidence type="ECO:0000256" key="1">
    <source>
        <dbReference type="SAM" id="Phobius"/>
    </source>
</evidence>
<keyword evidence="1" id="KW-1133">Transmembrane helix</keyword>
<feature type="transmembrane region" description="Helical" evidence="1">
    <location>
        <begin position="69"/>
        <end position="87"/>
    </location>
</feature>
<dbReference type="Proteomes" id="UP000017981">
    <property type="component" value="Unassembled WGS sequence"/>
</dbReference>
<sequence>MMTTIVTTTILLASLAPVSFFFGLTTHNYFFLLLMHVAIFGLCGLYGVQYLYRGCSYIALRMEQPLNHLLLRIWIVMYSLVGMQLGWRLRPFIATPGTDESLISGTAGWQLLYSSSQFYLSAFPELGVMT</sequence>
<evidence type="ECO:0000313" key="2">
    <source>
        <dbReference type="EMBL" id="CCQ59190.1"/>
    </source>
</evidence>
<feature type="transmembrane region" description="Helical" evidence="1">
    <location>
        <begin position="30"/>
        <end position="48"/>
    </location>
</feature>
<evidence type="ECO:0000313" key="3">
    <source>
        <dbReference type="Proteomes" id="UP000017981"/>
    </source>
</evidence>
<name>T2J3X8_CROWT</name>
<keyword evidence="1" id="KW-0812">Transmembrane</keyword>
<reference evidence="2 3" key="1">
    <citation type="submission" date="2013-01" db="EMBL/GenBank/DDBJ databases">
        <authorList>
            <person name="Bench S."/>
        </authorList>
    </citation>
    <scope>NUCLEOTIDE SEQUENCE [LARGE SCALE GENOMIC DNA]</scope>
    <source>
        <strain evidence="2 3">WH 0005</strain>
    </source>
</reference>
<proteinExistence type="predicted"/>